<dbReference type="Pfam" id="PF01527">
    <property type="entry name" value="HTH_Tnp_1"/>
    <property type="match status" value="1"/>
</dbReference>
<proteinExistence type="inferred from homology"/>
<dbReference type="EMBL" id="CP133548">
    <property type="protein sequence ID" value="WMS87898.1"/>
    <property type="molecule type" value="Genomic_DNA"/>
</dbReference>
<dbReference type="GO" id="GO:0004803">
    <property type="term" value="F:transposase activity"/>
    <property type="evidence" value="ECO:0007669"/>
    <property type="project" value="InterPro"/>
</dbReference>
<dbReference type="InterPro" id="IPR009057">
    <property type="entry name" value="Homeodomain-like_sf"/>
</dbReference>
<dbReference type="InterPro" id="IPR002514">
    <property type="entry name" value="Transposase_8"/>
</dbReference>
<comment type="similarity">
    <text evidence="1">Belongs to the transposase 8 family.</text>
</comment>
<dbReference type="AlphaFoldDB" id="A0AA51RUU8"/>
<dbReference type="RefSeq" id="WP_309203057.1">
    <property type="nucleotide sequence ID" value="NZ_CP133548.1"/>
</dbReference>
<accession>A0AA51RUU8</accession>
<dbReference type="KEGG" id="plei:Q9312_03005"/>
<dbReference type="SUPFAM" id="SSF46689">
    <property type="entry name" value="Homeodomain-like"/>
    <property type="match status" value="1"/>
</dbReference>
<name>A0AA51RUU8_9GAMM</name>
<sequence>MSKQKYSKQFKLDTVQLAISSDRSTASIAQELGVNPNSLYSWVTKYRSELLS</sequence>
<dbReference type="Gene3D" id="1.10.10.60">
    <property type="entry name" value="Homeodomain-like"/>
    <property type="match status" value="1"/>
</dbReference>
<dbReference type="GO" id="GO:0006313">
    <property type="term" value="P:DNA transposition"/>
    <property type="evidence" value="ECO:0007669"/>
    <property type="project" value="InterPro"/>
</dbReference>
<gene>
    <name evidence="2" type="ORF">Q9312_03005</name>
</gene>
<organism evidence="2 3">
    <name type="scientific">Pleionea litopenaei</name>
    <dbReference type="NCBI Taxonomy" id="3070815"/>
    <lineage>
        <taxon>Bacteria</taxon>
        <taxon>Pseudomonadati</taxon>
        <taxon>Pseudomonadota</taxon>
        <taxon>Gammaproteobacteria</taxon>
        <taxon>Oceanospirillales</taxon>
        <taxon>Pleioneaceae</taxon>
        <taxon>Pleionea</taxon>
    </lineage>
</organism>
<evidence type="ECO:0000256" key="1">
    <source>
        <dbReference type="ARBA" id="ARBA00009964"/>
    </source>
</evidence>
<dbReference type="GO" id="GO:0003677">
    <property type="term" value="F:DNA binding"/>
    <property type="evidence" value="ECO:0007669"/>
    <property type="project" value="InterPro"/>
</dbReference>
<evidence type="ECO:0000313" key="3">
    <source>
        <dbReference type="Proteomes" id="UP001239782"/>
    </source>
</evidence>
<keyword evidence="3" id="KW-1185">Reference proteome</keyword>
<reference evidence="2 3" key="1">
    <citation type="submission" date="2023-08" db="EMBL/GenBank/DDBJ databases">
        <title>Pleionea litopenaei sp. nov., isolated from stomach of juvenile Litopenaeus vannamei.</title>
        <authorList>
            <person name="Rho A.M."/>
            <person name="Hwang C.Y."/>
        </authorList>
    </citation>
    <scope>NUCLEOTIDE SEQUENCE [LARGE SCALE GENOMIC DNA]</scope>
    <source>
        <strain evidence="2 3">HL-JVS1</strain>
    </source>
</reference>
<dbReference type="Proteomes" id="UP001239782">
    <property type="component" value="Chromosome"/>
</dbReference>
<evidence type="ECO:0000313" key="2">
    <source>
        <dbReference type="EMBL" id="WMS87898.1"/>
    </source>
</evidence>
<protein>
    <submittedName>
        <fullName evidence="2">Transposase</fullName>
    </submittedName>
</protein>